<organism evidence="1 2">
    <name type="scientific">Falsiroseomonas oleicola</name>
    <dbReference type="NCBI Taxonomy" id="2801474"/>
    <lineage>
        <taxon>Bacteria</taxon>
        <taxon>Pseudomonadati</taxon>
        <taxon>Pseudomonadota</taxon>
        <taxon>Alphaproteobacteria</taxon>
        <taxon>Acetobacterales</taxon>
        <taxon>Roseomonadaceae</taxon>
        <taxon>Falsiroseomonas</taxon>
    </lineage>
</organism>
<sequence>MSLLAPRPLPAPLDFTRESAIGPRLRHLFHIEAYGEFHALIAEAGARLAEIAEPSQAYLLFLLRFGERACLPPSAIEQVLSQLRPRAMADDALRPVWQAVARRQVFRGRLHGLRRGPLTLVSLGLHCLPWTLVNRWGFREAGQFATLHNPFCLAVHKAETVAATIATDFAHYADPAEMREAVTPQGQRIAMRRDGGAVWNHNRGEPWMAQDYAGLRAAIAAKAEAFRQSCRAEGLVFLMGDCRIDDPAAPIPFLDPLRAALAAATGQNRPRLILTSQSRRGGRDAVSWLDRETALISAPYPRPRYIWADDDQADSAEGLTYEHGYAVSLLRCLMRWGLAARPGEAS</sequence>
<accession>A0ABS6HBV2</accession>
<evidence type="ECO:0000313" key="1">
    <source>
        <dbReference type="EMBL" id="MBU8545413.1"/>
    </source>
</evidence>
<keyword evidence="2" id="KW-1185">Reference proteome</keyword>
<comment type="caution">
    <text evidence="1">The sequence shown here is derived from an EMBL/GenBank/DDBJ whole genome shotgun (WGS) entry which is preliminary data.</text>
</comment>
<proteinExistence type="predicted"/>
<protein>
    <submittedName>
        <fullName evidence="1">Uncharacterized protein</fullName>
    </submittedName>
</protein>
<gene>
    <name evidence="1" type="ORF">JJQ90_16945</name>
</gene>
<name>A0ABS6HBV2_9PROT</name>
<dbReference type="Proteomes" id="UP000689967">
    <property type="component" value="Unassembled WGS sequence"/>
</dbReference>
<evidence type="ECO:0000313" key="2">
    <source>
        <dbReference type="Proteomes" id="UP000689967"/>
    </source>
</evidence>
<reference evidence="1 2" key="1">
    <citation type="submission" date="2021-01" db="EMBL/GenBank/DDBJ databases">
        <title>Roseomonas sp. nov, a bacterium isolated from an oil production mixture in Yumen Oilfield.</title>
        <authorList>
            <person name="Wu D."/>
        </authorList>
    </citation>
    <scope>NUCLEOTIDE SEQUENCE [LARGE SCALE GENOMIC DNA]</scope>
    <source>
        <strain evidence="1 2">ROY-5-3</strain>
    </source>
</reference>
<dbReference type="RefSeq" id="WP_216877426.1">
    <property type="nucleotide sequence ID" value="NZ_JAERQM010000005.1"/>
</dbReference>
<dbReference type="EMBL" id="JAERQM010000005">
    <property type="protein sequence ID" value="MBU8545413.1"/>
    <property type="molecule type" value="Genomic_DNA"/>
</dbReference>